<reference evidence="1 2" key="1">
    <citation type="journal article" date="2019" name="Int. J. Syst. Evol. Microbiol.">
        <title>The Global Catalogue of Microorganisms (GCM) 10K type strain sequencing project: providing services to taxonomists for standard genome sequencing and annotation.</title>
        <authorList>
            <consortium name="The Broad Institute Genomics Platform"/>
            <consortium name="The Broad Institute Genome Sequencing Center for Infectious Disease"/>
            <person name="Wu L."/>
            <person name="Ma J."/>
        </authorList>
    </citation>
    <scope>NUCLEOTIDE SEQUENCE [LARGE SCALE GENOMIC DNA]</scope>
    <source>
        <strain evidence="1 2">JCM 6833</strain>
    </source>
</reference>
<organism evidence="1 2">
    <name type="scientific">Actinomadura fulvescens</name>
    <dbReference type="NCBI Taxonomy" id="46160"/>
    <lineage>
        <taxon>Bacteria</taxon>
        <taxon>Bacillati</taxon>
        <taxon>Actinomycetota</taxon>
        <taxon>Actinomycetes</taxon>
        <taxon>Streptosporangiales</taxon>
        <taxon>Thermomonosporaceae</taxon>
        <taxon>Actinomadura</taxon>
    </lineage>
</organism>
<dbReference type="RefSeq" id="WP_344541831.1">
    <property type="nucleotide sequence ID" value="NZ_BAAATD010000004.1"/>
</dbReference>
<gene>
    <name evidence="1" type="ORF">GCM10010411_33280</name>
</gene>
<dbReference type="Proteomes" id="UP001501509">
    <property type="component" value="Unassembled WGS sequence"/>
</dbReference>
<protein>
    <recommendedName>
        <fullName evidence="3">ABM domain-containing protein</fullName>
    </recommendedName>
</protein>
<evidence type="ECO:0000313" key="1">
    <source>
        <dbReference type="EMBL" id="GAA2597110.1"/>
    </source>
</evidence>
<proteinExistence type="predicted"/>
<comment type="caution">
    <text evidence="1">The sequence shown here is derived from an EMBL/GenBank/DDBJ whole genome shotgun (WGS) entry which is preliminary data.</text>
</comment>
<evidence type="ECO:0008006" key="3">
    <source>
        <dbReference type="Google" id="ProtNLM"/>
    </source>
</evidence>
<dbReference type="EMBL" id="BAAATD010000004">
    <property type="protein sequence ID" value="GAA2597110.1"/>
    <property type="molecule type" value="Genomic_DNA"/>
</dbReference>
<keyword evidence="2" id="KW-1185">Reference proteome</keyword>
<accession>A0ABN3PS86</accession>
<name>A0ABN3PS86_9ACTN</name>
<sequence>MSRTVVIRYTTKPDHADENQRLVTEVFDQLARENPDGLRYASFRLADGVSFVHIAEMDDDADPLPELAAFQDFQKGFKDRLEGKPDRSEATIIGSYRFV</sequence>
<evidence type="ECO:0000313" key="2">
    <source>
        <dbReference type="Proteomes" id="UP001501509"/>
    </source>
</evidence>